<sequence length="151" mass="17105">MKSDFEFQTKARPRRKWATSSRYLHAENDSAERPTAMKHEKSAASERVALALAHVHRASWGSPSQFLEANRGNDDEITQNIIHLLEQMPNLSSGQVRVEVESGWVTLHGQMDWNYQHARITAAIRYMAGVDGLVDELTIKPRVQLTLSPRA</sequence>
<comment type="caution">
    <text evidence="3">The sequence shown here is derived from an EMBL/GenBank/DDBJ whole genome shotgun (WGS) entry which is preliminary data.</text>
</comment>
<evidence type="ECO:0000313" key="3">
    <source>
        <dbReference type="EMBL" id="GGP17762.1"/>
    </source>
</evidence>
<dbReference type="Proteomes" id="UP000637267">
    <property type="component" value="Unassembled WGS sequence"/>
</dbReference>
<accession>A0ABQ2P3V5</accession>
<feature type="region of interest" description="Disordered" evidence="1">
    <location>
        <begin position="1"/>
        <end position="43"/>
    </location>
</feature>
<dbReference type="Pfam" id="PF04972">
    <property type="entry name" value="BON"/>
    <property type="match status" value="1"/>
</dbReference>
<evidence type="ECO:0000259" key="2">
    <source>
        <dbReference type="PROSITE" id="PS50914"/>
    </source>
</evidence>
<dbReference type="EMBL" id="BMLX01000001">
    <property type="protein sequence ID" value="GGP17762.1"/>
    <property type="molecule type" value="Genomic_DNA"/>
</dbReference>
<evidence type="ECO:0000256" key="1">
    <source>
        <dbReference type="SAM" id="MobiDB-lite"/>
    </source>
</evidence>
<name>A0ABQ2P3V5_9NEIS</name>
<organism evidence="3 4">
    <name type="scientific">Silvimonas iriomotensis</name>
    <dbReference type="NCBI Taxonomy" id="449662"/>
    <lineage>
        <taxon>Bacteria</taxon>
        <taxon>Pseudomonadati</taxon>
        <taxon>Pseudomonadota</taxon>
        <taxon>Betaproteobacteria</taxon>
        <taxon>Neisseriales</taxon>
        <taxon>Chitinibacteraceae</taxon>
        <taxon>Silvimonas</taxon>
    </lineage>
</organism>
<gene>
    <name evidence="3" type="ORF">GCM10010970_01420</name>
</gene>
<feature type="compositionally biased region" description="Basic and acidic residues" evidence="1">
    <location>
        <begin position="24"/>
        <end position="43"/>
    </location>
</feature>
<dbReference type="RefSeq" id="WP_188701313.1">
    <property type="nucleotide sequence ID" value="NZ_BMLX01000001.1"/>
</dbReference>
<dbReference type="Gene3D" id="3.30.1340.30">
    <property type="match status" value="1"/>
</dbReference>
<dbReference type="InterPro" id="IPR007055">
    <property type="entry name" value="BON_dom"/>
</dbReference>
<feature type="domain" description="BON" evidence="2">
    <location>
        <begin position="73"/>
        <end position="141"/>
    </location>
</feature>
<proteinExistence type="predicted"/>
<protein>
    <recommendedName>
        <fullName evidence="2">BON domain-containing protein</fullName>
    </recommendedName>
</protein>
<evidence type="ECO:0000313" key="4">
    <source>
        <dbReference type="Proteomes" id="UP000637267"/>
    </source>
</evidence>
<dbReference type="PROSITE" id="PS50914">
    <property type="entry name" value="BON"/>
    <property type="match status" value="1"/>
</dbReference>
<reference evidence="4" key="1">
    <citation type="journal article" date="2019" name="Int. J. Syst. Evol. Microbiol.">
        <title>The Global Catalogue of Microorganisms (GCM) 10K type strain sequencing project: providing services to taxonomists for standard genome sequencing and annotation.</title>
        <authorList>
            <consortium name="The Broad Institute Genomics Platform"/>
            <consortium name="The Broad Institute Genome Sequencing Center for Infectious Disease"/>
            <person name="Wu L."/>
            <person name="Ma J."/>
        </authorList>
    </citation>
    <scope>NUCLEOTIDE SEQUENCE [LARGE SCALE GENOMIC DNA]</scope>
    <source>
        <strain evidence="4">CGMCC 1.8859</strain>
    </source>
</reference>
<keyword evidence="4" id="KW-1185">Reference proteome</keyword>